<gene>
    <name evidence="6" type="ORF">PAHA3_2028</name>
</gene>
<evidence type="ECO:0000256" key="2">
    <source>
        <dbReference type="ARBA" id="ARBA00023125"/>
    </source>
</evidence>
<accession>A0A100VLH9</accession>
<proteinExistence type="predicted"/>
<protein>
    <submittedName>
        <fullName evidence="6">TetR family transcriptional regulator</fullName>
    </submittedName>
</protein>
<dbReference type="InterPro" id="IPR001647">
    <property type="entry name" value="HTH_TetR"/>
</dbReference>
<dbReference type="FunFam" id="1.10.10.60:FF:000141">
    <property type="entry name" value="TetR family transcriptional regulator"/>
    <property type="match status" value="1"/>
</dbReference>
<comment type="caution">
    <text evidence="6">The sequence shown here is derived from an EMBL/GenBank/DDBJ whole genome shotgun (WGS) entry which is preliminary data.</text>
</comment>
<feature type="domain" description="HTH tetR-type" evidence="5">
    <location>
        <begin position="9"/>
        <end position="69"/>
    </location>
</feature>
<dbReference type="Pfam" id="PF21303">
    <property type="entry name" value="TetR_C_39"/>
    <property type="match status" value="1"/>
</dbReference>
<dbReference type="InterPro" id="IPR050624">
    <property type="entry name" value="HTH-type_Tx_Regulator"/>
</dbReference>
<organism evidence="6 7">
    <name type="scientific">Paenibacillus amylolyticus</name>
    <dbReference type="NCBI Taxonomy" id="1451"/>
    <lineage>
        <taxon>Bacteria</taxon>
        <taxon>Bacillati</taxon>
        <taxon>Bacillota</taxon>
        <taxon>Bacilli</taxon>
        <taxon>Bacillales</taxon>
        <taxon>Paenibacillaceae</taxon>
        <taxon>Paenibacillus</taxon>
    </lineage>
</organism>
<dbReference type="Proteomes" id="UP000069697">
    <property type="component" value="Unassembled WGS sequence"/>
</dbReference>
<keyword evidence="2 4" id="KW-0238">DNA-binding</keyword>
<dbReference type="PANTHER" id="PTHR43479:SF11">
    <property type="entry name" value="ACREF_ENVCD OPERON REPRESSOR-RELATED"/>
    <property type="match status" value="1"/>
</dbReference>
<evidence type="ECO:0000256" key="1">
    <source>
        <dbReference type="ARBA" id="ARBA00023015"/>
    </source>
</evidence>
<evidence type="ECO:0000256" key="3">
    <source>
        <dbReference type="ARBA" id="ARBA00023163"/>
    </source>
</evidence>
<name>A0A100VLH9_PAEAM</name>
<dbReference type="Pfam" id="PF00440">
    <property type="entry name" value="TetR_N"/>
    <property type="match status" value="1"/>
</dbReference>
<feature type="DNA-binding region" description="H-T-H motif" evidence="4">
    <location>
        <begin position="32"/>
        <end position="51"/>
    </location>
</feature>
<dbReference type="GO" id="GO:0003677">
    <property type="term" value="F:DNA binding"/>
    <property type="evidence" value="ECO:0007669"/>
    <property type="project" value="UniProtKB-UniRule"/>
</dbReference>
<sequence>MTRVSKNPQERKNEILTVAMELFNSKGYEDTSVSEIVRKVGVSQGTFYNYFQSKEDVLHAACERTLASRLEAIHHLVENSELNAREKIIRIFMDATPDEHDEDVFEYLHKESNSTLHQKWIVIEINALIPYIKKIVQQGAEEGEFLAQQPELKAEFLLVGAAFWLDRGVFTWNEQEYLERKNALNGIIDQLLAVNKQ</sequence>
<reference evidence="6 7" key="1">
    <citation type="journal article" date="2016" name="Genome Announc.">
        <title>Draft Genome Sequence of Paenibacillus amylolyticus Heshi-A3, Isolated from Fermented Rice Bran in a Japanese Fermented Seafood Dish.</title>
        <authorList>
            <person name="Akuzawa S."/>
            <person name="Nagaoka J."/>
            <person name="Kanekatsu M."/>
            <person name="Kubota E."/>
            <person name="Ohtake R."/>
            <person name="Suzuki T."/>
            <person name="Kanesaki Y."/>
        </authorList>
    </citation>
    <scope>NUCLEOTIDE SEQUENCE [LARGE SCALE GENOMIC DNA]</scope>
    <source>
        <strain evidence="6 7">Heshi-A3</strain>
    </source>
</reference>
<keyword evidence="1" id="KW-0805">Transcription regulation</keyword>
<evidence type="ECO:0000259" key="5">
    <source>
        <dbReference type="PROSITE" id="PS50977"/>
    </source>
</evidence>
<evidence type="ECO:0000313" key="6">
    <source>
        <dbReference type="EMBL" id="GAS81954.1"/>
    </source>
</evidence>
<evidence type="ECO:0000313" key="7">
    <source>
        <dbReference type="Proteomes" id="UP000069697"/>
    </source>
</evidence>
<dbReference type="PROSITE" id="PS01081">
    <property type="entry name" value="HTH_TETR_1"/>
    <property type="match status" value="1"/>
</dbReference>
<dbReference type="InterPro" id="IPR009057">
    <property type="entry name" value="Homeodomain-like_sf"/>
</dbReference>
<dbReference type="AlphaFoldDB" id="A0A100VLH9"/>
<dbReference type="Gene3D" id="1.10.357.10">
    <property type="entry name" value="Tetracycline Repressor, domain 2"/>
    <property type="match status" value="1"/>
</dbReference>
<evidence type="ECO:0000256" key="4">
    <source>
        <dbReference type="PROSITE-ProRule" id="PRU00335"/>
    </source>
</evidence>
<dbReference type="PANTHER" id="PTHR43479">
    <property type="entry name" value="ACREF/ENVCD OPERON REPRESSOR-RELATED"/>
    <property type="match status" value="1"/>
</dbReference>
<dbReference type="GO" id="GO:0045892">
    <property type="term" value="P:negative regulation of DNA-templated transcription"/>
    <property type="evidence" value="ECO:0007669"/>
    <property type="project" value="UniProtKB-ARBA"/>
</dbReference>
<dbReference type="PRINTS" id="PR00455">
    <property type="entry name" value="HTHTETR"/>
</dbReference>
<dbReference type="SUPFAM" id="SSF46689">
    <property type="entry name" value="Homeodomain-like"/>
    <property type="match status" value="1"/>
</dbReference>
<dbReference type="RefSeq" id="WP_062834580.1">
    <property type="nucleotide sequence ID" value="NZ_BCNV01000001.1"/>
</dbReference>
<reference evidence="7" key="2">
    <citation type="submission" date="2016-01" db="EMBL/GenBank/DDBJ databases">
        <title>Draft Genome Sequence of Paenibacillus amylolyticus Heshi-A3 that Was Isolated from Fermented Rice Bran with Aging Salted Mackerel, Which Was Named Heshiko as Traditional Fermented Seafood in Japan.</title>
        <authorList>
            <person name="Akuzawa S."/>
            <person name="Nakagawa J."/>
            <person name="Kanekatsu T."/>
            <person name="Kubota E."/>
            <person name="Ohtake R."/>
            <person name="Suzuki T."/>
            <person name="Kanesaki Y."/>
        </authorList>
    </citation>
    <scope>NUCLEOTIDE SEQUENCE [LARGE SCALE GENOMIC DNA]</scope>
    <source>
        <strain evidence="7">Heshi-A3</strain>
    </source>
</reference>
<keyword evidence="3" id="KW-0804">Transcription</keyword>
<dbReference type="PROSITE" id="PS50977">
    <property type="entry name" value="HTH_TETR_2"/>
    <property type="match status" value="1"/>
</dbReference>
<dbReference type="EMBL" id="BCNV01000001">
    <property type="protein sequence ID" value="GAS81954.1"/>
    <property type="molecule type" value="Genomic_DNA"/>
</dbReference>
<dbReference type="InterPro" id="IPR023772">
    <property type="entry name" value="DNA-bd_HTH_TetR-type_CS"/>
</dbReference>
<dbReference type="InterPro" id="IPR049149">
    <property type="entry name" value="TetR/AcrR_C"/>
</dbReference>